<protein>
    <submittedName>
        <fullName evidence="2">Uncharacterized protein</fullName>
    </submittedName>
</protein>
<proteinExistence type="predicted"/>
<name>A0A1S8ABK8_ROSNE</name>
<reference evidence="2" key="1">
    <citation type="submission" date="2016-03" db="EMBL/GenBank/DDBJ databases">
        <title>Draft genome sequence of Rosellinia necatrix.</title>
        <authorList>
            <person name="Kanematsu S."/>
        </authorList>
    </citation>
    <scope>NUCLEOTIDE SEQUENCE [LARGE SCALE GENOMIC DNA]</scope>
    <source>
        <strain evidence="2">W97</strain>
    </source>
</reference>
<dbReference type="EMBL" id="DF977509">
    <property type="protein sequence ID" value="GAW27039.1"/>
    <property type="molecule type" value="Genomic_DNA"/>
</dbReference>
<dbReference type="AlphaFoldDB" id="A0A1S8ABK8"/>
<sequence length="76" mass="8326">MSKEAVGHHDGLVISVPWLGSGPIVRGPLALRVYFTSVYAVMVGSRERDPVSEKSKNVLIIYMLDLSVSLNVREAN</sequence>
<keyword evidence="3" id="KW-1185">Reference proteome</keyword>
<evidence type="ECO:0000313" key="1">
    <source>
        <dbReference type="EMBL" id="GAW27039.1"/>
    </source>
</evidence>
<organism evidence="2">
    <name type="scientific">Rosellinia necatrix</name>
    <name type="common">White root-rot fungus</name>
    <dbReference type="NCBI Taxonomy" id="77044"/>
    <lineage>
        <taxon>Eukaryota</taxon>
        <taxon>Fungi</taxon>
        <taxon>Dikarya</taxon>
        <taxon>Ascomycota</taxon>
        <taxon>Pezizomycotina</taxon>
        <taxon>Sordariomycetes</taxon>
        <taxon>Xylariomycetidae</taxon>
        <taxon>Xylariales</taxon>
        <taxon>Xylariaceae</taxon>
        <taxon>Rosellinia</taxon>
    </lineage>
</organism>
<evidence type="ECO:0000313" key="3">
    <source>
        <dbReference type="Proteomes" id="UP000054516"/>
    </source>
</evidence>
<dbReference type="Proteomes" id="UP000054516">
    <property type="component" value="Unassembled WGS sequence"/>
</dbReference>
<accession>A0A1S8ABK8</accession>
<evidence type="ECO:0000313" key="2">
    <source>
        <dbReference type="EMBL" id="GAW27429.1"/>
    </source>
</evidence>
<gene>
    <name evidence="2" type="ORF">SAMD00023353_21600010</name>
    <name evidence="1" type="ORF">SAMD00023353_6400340</name>
</gene>
<dbReference type="EMBL" id="DF977661">
    <property type="protein sequence ID" value="GAW27429.1"/>
    <property type="molecule type" value="Genomic_DNA"/>
</dbReference>